<feature type="transmembrane region" description="Helical" evidence="8">
    <location>
        <begin position="269"/>
        <end position="289"/>
    </location>
</feature>
<evidence type="ECO:0000256" key="2">
    <source>
        <dbReference type="ARBA" id="ARBA00022448"/>
    </source>
</evidence>
<evidence type="ECO:0000256" key="5">
    <source>
        <dbReference type="ARBA" id="ARBA00022692"/>
    </source>
</evidence>
<evidence type="ECO:0000259" key="9">
    <source>
        <dbReference type="PROSITE" id="PS50850"/>
    </source>
</evidence>
<dbReference type="SUPFAM" id="SSF103473">
    <property type="entry name" value="MFS general substrate transporter"/>
    <property type="match status" value="1"/>
</dbReference>
<evidence type="ECO:0000256" key="8">
    <source>
        <dbReference type="SAM" id="Phobius"/>
    </source>
</evidence>
<evidence type="ECO:0000313" key="10">
    <source>
        <dbReference type="EMBL" id="KNC28292.1"/>
    </source>
</evidence>
<feature type="transmembrane region" description="Helical" evidence="8">
    <location>
        <begin position="334"/>
        <end position="356"/>
    </location>
</feature>
<dbReference type="InterPro" id="IPR044775">
    <property type="entry name" value="MFS_ERD6/Tret1-like"/>
</dbReference>
<evidence type="ECO:0000256" key="7">
    <source>
        <dbReference type="ARBA" id="ARBA00023136"/>
    </source>
</evidence>
<comment type="caution">
    <text evidence="10">The sequence shown here is derived from an EMBL/GenBank/DDBJ whole genome shotgun (WGS) entry which is preliminary data.</text>
</comment>
<evidence type="ECO:0000256" key="6">
    <source>
        <dbReference type="ARBA" id="ARBA00022989"/>
    </source>
</evidence>
<feature type="transmembrane region" description="Helical" evidence="8">
    <location>
        <begin position="438"/>
        <end position="457"/>
    </location>
</feature>
<feature type="transmembrane region" description="Helical" evidence="8">
    <location>
        <begin position="309"/>
        <end position="327"/>
    </location>
</feature>
<organism evidence="10 11">
    <name type="scientific">Lucilia cuprina</name>
    <name type="common">Green bottle fly</name>
    <name type="synonym">Australian sheep blowfly</name>
    <dbReference type="NCBI Taxonomy" id="7375"/>
    <lineage>
        <taxon>Eukaryota</taxon>
        <taxon>Metazoa</taxon>
        <taxon>Ecdysozoa</taxon>
        <taxon>Arthropoda</taxon>
        <taxon>Hexapoda</taxon>
        <taxon>Insecta</taxon>
        <taxon>Pterygota</taxon>
        <taxon>Neoptera</taxon>
        <taxon>Endopterygota</taxon>
        <taxon>Diptera</taxon>
        <taxon>Brachycera</taxon>
        <taxon>Muscomorpha</taxon>
        <taxon>Oestroidea</taxon>
        <taxon>Calliphoridae</taxon>
        <taxon>Luciliinae</taxon>
        <taxon>Lucilia</taxon>
    </lineage>
</organism>
<feature type="transmembrane region" description="Helical" evidence="8">
    <location>
        <begin position="152"/>
        <end position="170"/>
    </location>
</feature>
<dbReference type="InterPro" id="IPR005829">
    <property type="entry name" value="Sugar_transporter_CS"/>
</dbReference>
<dbReference type="PANTHER" id="PTHR48021">
    <property type="match status" value="1"/>
</dbReference>
<feature type="transmembrane region" description="Helical" evidence="8">
    <location>
        <begin position="406"/>
        <end position="426"/>
    </location>
</feature>
<name>A0A0L0C7Q9_LUCCU</name>
<keyword evidence="5 8" id="KW-0812">Transmembrane</keyword>
<evidence type="ECO:0000313" key="11">
    <source>
        <dbReference type="Proteomes" id="UP000037069"/>
    </source>
</evidence>
<feature type="transmembrane region" description="Helical" evidence="8">
    <location>
        <begin position="119"/>
        <end position="140"/>
    </location>
</feature>
<reference evidence="10 11" key="1">
    <citation type="journal article" date="2015" name="Nat. Commun.">
        <title>Lucilia cuprina genome unlocks parasitic fly biology to underpin future interventions.</title>
        <authorList>
            <person name="Anstead C.A."/>
            <person name="Korhonen P.K."/>
            <person name="Young N.D."/>
            <person name="Hall R.S."/>
            <person name="Jex A.R."/>
            <person name="Murali S.C."/>
            <person name="Hughes D.S."/>
            <person name="Lee S.F."/>
            <person name="Perry T."/>
            <person name="Stroehlein A.J."/>
            <person name="Ansell B.R."/>
            <person name="Breugelmans B."/>
            <person name="Hofmann A."/>
            <person name="Qu J."/>
            <person name="Dugan S."/>
            <person name="Lee S.L."/>
            <person name="Chao H."/>
            <person name="Dinh H."/>
            <person name="Han Y."/>
            <person name="Doddapaneni H.V."/>
            <person name="Worley K.C."/>
            <person name="Muzny D.M."/>
            <person name="Ioannidis P."/>
            <person name="Waterhouse R.M."/>
            <person name="Zdobnov E.M."/>
            <person name="James P.J."/>
            <person name="Bagnall N.H."/>
            <person name="Kotze A.C."/>
            <person name="Gibbs R.A."/>
            <person name="Richards S."/>
            <person name="Batterham P."/>
            <person name="Gasser R.B."/>
        </authorList>
    </citation>
    <scope>NUCLEOTIDE SEQUENCE [LARGE SCALE GENOMIC DNA]</scope>
    <source>
        <strain evidence="10 11">LS</strain>
        <tissue evidence="10">Full body</tissue>
    </source>
</reference>
<dbReference type="STRING" id="7375.A0A0L0C7Q9"/>
<dbReference type="PANTHER" id="PTHR48021:SF33">
    <property type="entry name" value="AT22075P-RELATED"/>
    <property type="match status" value="1"/>
</dbReference>
<comment type="subcellular location">
    <subcellularLocation>
        <location evidence="1">Cell membrane</location>
        <topology evidence="1">Multi-pass membrane protein</topology>
    </subcellularLocation>
</comment>
<gene>
    <name evidence="10" type="ORF">FF38_13987</name>
</gene>
<dbReference type="AlphaFoldDB" id="A0A0L0C7Q9"/>
<dbReference type="Gene3D" id="1.20.1250.20">
    <property type="entry name" value="MFS general substrate transporter like domains"/>
    <property type="match status" value="1"/>
</dbReference>
<keyword evidence="11" id="KW-1185">Reference proteome</keyword>
<dbReference type="OrthoDB" id="8120565at2759"/>
<sequence>MFFKLFKNNGVFNVDYRRQLLASISATIMSLLHGIGLGWLSPMLPKLQSPEETPFNFVVDIHESSWIGAAICIGGVLGNLLFLSILDRFGRKIAMYGLAFPHMCLWLFIYFAHSIELLYAARIFGGLTGGGIYIVIPIFISEISDPSIRGRLTSLFALTLNLGVLIGYILSSYVPYHIIPWLVLPVPVMYLIIATYFPETPQYLLRKGHEEEARKSFMFYKNNIDQRGAAERITAQNQFEELKIAITHQESKSEKLTLDDIFNRKALKIICTGIVLMILNIFCGSFALINYMSSIFTATKTEMHPDINTIIIGCVQVFGTYTATILVDRFGRKILMIVSTSGMGMGMAAFGMYAFFAEETDVDLTPYSSWLPLLLMALIIFLANVGIISVTFVVLVEILPPKIRSIGSSFCLALLSLFALALLRFFPVAMHSFGLSATMWFCATVCAFGLFYISVFLEETKGKSMNTEK</sequence>
<feature type="transmembrane region" description="Helical" evidence="8">
    <location>
        <begin position="93"/>
        <end position="113"/>
    </location>
</feature>
<dbReference type="FunFam" id="1.20.1250.20:FF:000218">
    <property type="entry name" value="facilitated trehalose transporter Tret1"/>
    <property type="match status" value="1"/>
</dbReference>
<keyword evidence="7 8" id="KW-0472">Membrane</keyword>
<dbReference type="OMA" id="KGRSMYD"/>
<keyword evidence="2" id="KW-0813">Transport</keyword>
<dbReference type="Pfam" id="PF00083">
    <property type="entry name" value="Sugar_tr"/>
    <property type="match status" value="1"/>
</dbReference>
<dbReference type="CDD" id="cd17358">
    <property type="entry name" value="MFS_GLUT6_8_Class3_like"/>
    <property type="match status" value="1"/>
</dbReference>
<dbReference type="InterPro" id="IPR036259">
    <property type="entry name" value="MFS_trans_sf"/>
</dbReference>
<feature type="transmembrane region" description="Helical" evidence="8">
    <location>
        <begin position="66"/>
        <end position="86"/>
    </location>
</feature>
<proteinExistence type="predicted"/>
<feature type="transmembrane region" description="Helical" evidence="8">
    <location>
        <begin position="20"/>
        <end position="40"/>
    </location>
</feature>
<evidence type="ECO:0000256" key="3">
    <source>
        <dbReference type="ARBA" id="ARBA00022475"/>
    </source>
</evidence>
<accession>A0A0L0C7Q9</accession>
<dbReference type="GO" id="GO:0005886">
    <property type="term" value="C:plasma membrane"/>
    <property type="evidence" value="ECO:0007669"/>
    <property type="project" value="UniProtKB-SubCell"/>
</dbReference>
<evidence type="ECO:0000256" key="4">
    <source>
        <dbReference type="ARBA" id="ARBA00022597"/>
    </source>
</evidence>
<dbReference type="PROSITE" id="PS00217">
    <property type="entry name" value="SUGAR_TRANSPORT_2"/>
    <property type="match status" value="1"/>
</dbReference>
<keyword evidence="6 8" id="KW-1133">Transmembrane helix</keyword>
<protein>
    <recommendedName>
        <fullName evidence="9">Major facilitator superfamily (MFS) profile domain-containing protein</fullName>
    </recommendedName>
</protein>
<evidence type="ECO:0000256" key="1">
    <source>
        <dbReference type="ARBA" id="ARBA00004651"/>
    </source>
</evidence>
<feature type="domain" description="Major facilitator superfamily (MFS) profile" evidence="9">
    <location>
        <begin position="22"/>
        <end position="461"/>
    </location>
</feature>
<keyword evidence="3" id="KW-1003">Cell membrane</keyword>
<dbReference type="InterPro" id="IPR020846">
    <property type="entry name" value="MFS_dom"/>
</dbReference>
<dbReference type="PROSITE" id="PS50850">
    <property type="entry name" value="MFS"/>
    <property type="match status" value="1"/>
</dbReference>
<dbReference type="EMBL" id="JRES01000799">
    <property type="protein sequence ID" value="KNC28292.1"/>
    <property type="molecule type" value="Genomic_DNA"/>
</dbReference>
<feature type="transmembrane region" description="Helical" evidence="8">
    <location>
        <begin position="376"/>
        <end position="399"/>
    </location>
</feature>
<dbReference type="InterPro" id="IPR005828">
    <property type="entry name" value="MFS_sugar_transport-like"/>
</dbReference>
<dbReference type="Proteomes" id="UP000037069">
    <property type="component" value="Unassembled WGS sequence"/>
</dbReference>
<dbReference type="InterPro" id="IPR050549">
    <property type="entry name" value="MFS_Trehalose_Transporter"/>
</dbReference>
<dbReference type="GO" id="GO:0051119">
    <property type="term" value="F:sugar transmembrane transporter activity"/>
    <property type="evidence" value="ECO:0007669"/>
    <property type="project" value="InterPro"/>
</dbReference>
<feature type="transmembrane region" description="Helical" evidence="8">
    <location>
        <begin position="176"/>
        <end position="197"/>
    </location>
</feature>
<keyword evidence="4" id="KW-0762">Sugar transport</keyword>